<protein>
    <submittedName>
        <fullName evidence="4">Histidine kinase</fullName>
    </submittedName>
</protein>
<accession>A0A838ZT83</accession>
<feature type="transmembrane region" description="Helical" evidence="1">
    <location>
        <begin position="129"/>
        <end position="147"/>
    </location>
</feature>
<feature type="transmembrane region" description="Helical" evidence="1">
    <location>
        <begin position="76"/>
        <end position="101"/>
    </location>
</feature>
<evidence type="ECO:0000313" key="4">
    <source>
        <dbReference type="EMBL" id="MBA5630191.1"/>
    </source>
</evidence>
<evidence type="ECO:0000259" key="3">
    <source>
        <dbReference type="Pfam" id="PF13239"/>
    </source>
</evidence>
<dbReference type="EMBL" id="JACDZE010000003">
    <property type="protein sequence ID" value="MBA5630191.1"/>
    <property type="molecule type" value="Genomic_DNA"/>
</dbReference>
<dbReference type="GO" id="GO:0016020">
    <property type="term" value="C:membrane"/>
    <property type="evidence" value="ECO:0007669"/>
    <property type="project" value="InterPro"/>
</dbReference>
<keyword evidence="5" id="KW-1185">Reference proteome</keyword>
<evidence type="ECO:0000313" key="5">
    <source>
        <dbReference type="Proteomes" id="UP000552241"/>
    </source>
</evidence>
<name>A0A838ZT83_9FLAO</name>
<proteinExistence type="predicted"/>
<dbReference type="GO" id="GO:0000155">
    <property type="term" value="F:phosphorelay sensor kinase activity"/>
    <property type="evidence" value="ECO:0007669"/>
    <property type="project" value="InterPro"/>
</dbReference>
<dbReference type="AlphaFoldDB" id="A0A838ZT83"/>
<feature type="transmembrane region" description="Helical" evidence="1">
    <location>
        <begin position="7"/>
        <end position="27"/>
    </location>
</feature>
<reference evidence="4 5" key="1">
    <citation type="submission" date="2020-07" db="EMBL/GenBank/DDBJ databases">
        <title>Moheibacter lacus sp. nov., a member of the family Flavobacteriaceae isolated from freshwater lake sediment.</title>
        <authorList>
            <person name="Liu Y."/>
        </authorList>
    </citation>
    <scope>NUCLEOTIDE SEQUENCE [LARGE SCALE GENOMIC DNA]</scope>
    <source>
        <strain evidence="4 5">BDHS18</strain>
    </source>
</reference>
<feature type="domain" description="2TM" evidence="3">
    <location>
        <begin position="365"/>
        <end position="440"/>
    </location>
</feature>
<organism evidence="4 5">
    <name type="scientific">Moheibacter lacus</name>
    <dbReference type="NCBI Taxonomy" id="2745851"/>
    <lineage>
        <taxon>Bacteria</taxon>
        <taxon>Pseudomonadati</taxon>
        <taxon>Bacteroidota</taxon>
        <taxon>Flavobacteriia</taxon>
        <taxon>Flavobacteriales</taxon>
        <taxon>Weeksellaceae</taxon>
        <taxon>Moheibacter</taxon>
    </lineage>
</organism>
<dbReference type="PANTHER" id="PTHR34220">
    <property type="entry name" value="SENSOR HISTIDINE KINASE YPDA"/>
    <property type="match status" value="1"/>
</dbReference>
<dbReference type="RefSeq" id="WP_182043793.1">
    <property type="nucleotide sequence ID" value="NZ_JACDZE010000003.1"/>
</dbReference>
<feature type="domain" description="Signal transduction histidine kinase internal region" evidence="2">
    <location>
        <begin position="167"/>
        <end position="244"/>
    </location>
</feature>
<feature type="transmembrane region" description="Helical" evidence="1">
    <location>
        <begin position="376"/>
        <end position="395"/>
    </location>
</feature>
<keyword evidence="1" id="KW-1133">Transmembrane helix</keyword>
<feature type="transmembrane region" description="Helical" evidence="1">
    <location>
        <begin position="407"/>
        <end position="428"/>
    </location>
</feature>
<dbReference type="InterPro" id="IPR025698">
    <property type="entry name" value="2TM_dom"/>
</dbReference>
<gene>
    <name evidence="4" type="ORF">HU137_10440</name>
</gene>
<evidence type="ECO:0000259" key="2">
    <source>
        <dbReference type="Pfam" id="PF06580"/>
    </source>
</evidence>
<evidence type="ECO:0000256" key="1">
    <source>
        <dbReference type="SAM" id="Phobius"/>
    </source>
</evidence>
<dbReference type="PANTHER" id="PTHR34220:SF7">
    <property type="entry name" value="SENSOR HISTIDINE KINASE YPDA"/>
    <property type="match status" value="1"/>
</dbReference>
<keyword evidence="1" id="KW-0812">Transmembrane</keyword>
<keyword evidence="4" id="KW-0418">Kinase</keyword>
<sequence length="455" mass="53679">MKKIGVHIKYLIFIILGITMMFLAMYVVEHSELPGWSKMWNTLGWTSFYTVPLYLVNSYIYALIEENIKGESWEKYAIRFLLGIFLSCLVSILIGGILFVLNLMWDGQSYQGAINWLFSKESLRNVRQILWISGTIACILYTINFIFRIQNNKLKEQKQKVVQISTEHESLKSQIGPHFLFNSLNVLNGLIDENPDKAQEFVSELSSVYRYVLEQKDKSLVSLREEIEFSKTYMNLVQKRFEDGLEFEIEENIPQEFQIIPLSLQILLENCIKHNRISSIEPLKVKVYIDDKKLVIKNNLQIKKQLNESTGKGLQNIIHRFKSFTKREVEINQTETEFIVKLPLLTEKNIVMEINQKFTEEEYKSAKKRVEDLQGFYWNLASYIIVNLFFTFLDMRDGDYDWAFWPLMGWGIGIAFHAIETFGFFNSAGWKDQMVRKELERRQREKEEFHSKFKS</sequence>
<feature type="transmembrane region" description="Helical" evidence="1">
    <location>
        <begin position="47"/>
        <end position="64"/>
    </location>
</feature>
<keyword evidence="1" id="KW-0472">Membrane</keyword>
<comment type="caution">
    <text evidence="4">The sequence shown here is derived from an EMBL/GenBank/DDBJ whole genome shotgun (WGS) entry which is preliminary data.</text>
</comment>
<keyword evidence="4" id="KW-0808">Transferase</keyword>
<dbReference type="InterPro" id="IPR050640">
    <property type="entry name" value="Bact_2-comp_sensor_kinase"/>
</dbReference>
<dbReference type="InterPro" id="IPR010559">
    <property type="entry name" value="Sig_transdc_His_kin_internal"/>
</dbReference>
<dbReference type="Proteomes" id="UP000552241">
    <property type="component" value="Unassembled WGS sequence"/>
</dbReference>
<dbReference type="Pfam" id="PF06580">
    <property type="entry name" value="His_kinase"/>
    <property type="match status" value="1"/>
</dbReference>
<dbReference type="Pfam" id="PF13239">
    <property type="entry name" value="2TM"/>
    <property type="match status" value="1"/>
</dbReference>